<dbReference type="Pfam" id="PF01068">
    <property type="entry name" value="DNA_ligase_A_M"/>
    <property type="match status" value="1"/>
</dbReference>
<dbReference type="SUPFAM" id="SSF56091">
    <property type="entry name" value="DNA ligase/mRNA capping enzyme, catalytic domain"/>
    <property type="match status" value="1"/>
</dbReference>
<dbReference type="Gene3D" id="3.30.470.30">
    <property type="entry name" value="DNA ligase/mRNA capping enzyme"/>
    <property type="match status" value="1"/>
</dbReference>
<dbReference type="AlphaFoldDB" id="A0A9W6KSK0"/>
<name>A0A9W6KSK0_9ACTN</name>
<sequence length="78" mass="8771">MLATAGPVPEGPQWRYEFKWDGVRAVVVVDAGQATAFSRNDLDITSGYPHLQESRLMSARWRSAAWYDRNCPRCGKVA</sequence>
<proteinExistence type="predicted"/>
<accession>A0A9W6KSK0</accession>
<dbReference type="GO" id="GO:0005524">
    <property type="term" value="F:ATP binding"/>
    <property type="evidence" value="ECO:0007669"/>
    <property type="project" value="InterPro"/>
</dbReference>
<dbReference type="InterPro" id="IPR012310">
    <property type="entry name" value="DNA_ligase_ATP-dep_cent"/>
</dbReference>
<organism evidence="2 3">
    <name type="scientific">Dactylosporangium matsuzakiense</name>
    <dbReference type="NCBI Taxonomy" id="53360"/>
    <lineage>
        <taxon>Bacteria</taxon>
        <taxon>Bacillati</taxon>
        <taxon>Actinomycetota</taxon>
        <taxon>Actinomycetes</taxon>
        <taxon>Micromonosporales</taxon>
        <taxon>Micromonosporaceae</taxon>
        <taxon>Dactylosporangium</taxon>
    </lineage>
</organism>
<feature type="domain" description="ATP-dependent DNA ligase family profile" evidence="1">
    <location>
        <begin position="11"/>
        <end position="53"/>
    </location>
</feature>
<evidence type="ECO:0000259" key="1">
    <source>
        <dbReference type="Pfam" id="PF01068"/>
    </source>
</evidence>
<dbReference type="GO" id="GO:0006281">
    <property type="term" value="P:DNA repair"/>
    <property type="evidence" value="ECO:0007669"/>
    <property type="project" value="InterPro"/>
</dbReference>
<dbReference type="PROSITE" id="PS00697">
    <property type="entry name" value="DNA_LIGASE_A1"/>
    <property type="match status" value="1"/>
</dbReference>
<dbReference type="GO" id="GO:0003910">
    <property type="term" value="F:DNA ligase (ATP) activity"/>
    <property type="evidence" value="ECO:0007669"/>
    <property type="project" value="InterPro"/>
</dbReference>
<dbReference type="GO" id="GO:0006310">
    <property type="term" value="P:DNA recombination"/>
    <property type="evidence" value="ECO:0007669"/>
    <property type="project" value="InterPro"/>
</dbReference>
<keyword evidence="3" id="KW-1185">Reference proteome</keyword>
<dbReference type="EMBL" id="BSFP01000065">
    <property type="protein sequence ID" value="GLL05914.1"/>
    <property type="molecule type" value="Genomic_DNA"/>
</dbReference>
<dbReference type="Proteomes" id="UP001143480">
    <property type="component" value="Unassembled WGS sequence"/>
</dbReference>
<reference evidence="2" key="1">
    <citation type="journal article" date="2014" name="Int. J. Syst. Evol. Microbiol.">
        <title>Complete genome sequence of Corynebacterium casei LMG S-19264T (=DSM 44701T), isolated from a smear-ripened cheese.</title>
        <authorList>
            <consortium name="US DOE Joint Genome Institute (JGI-PGF)"/>
            <person name="Walter F."/>
            <person name="Albersmeier A."/>
            <person name="Kalinowski J."/>
            <person name="Ruckert C."/>
        </authorList>
    </citation>
    <scope>NUCLEOTIDE SEQUENCE</scope>
    <source>
        <strain evidence="2">VKM Ac-1321</strain>
    </source>
</reference>
<reference evidence="2" key="2">
    <citation type="submission" date="2023-01" db="EMBL/GenBank/DDBJ databases">
        <authorList>
            <person name="Sun Q."/>
            <person name="Evtushenko L."/>
        </authorList>
    </citation>
    <scope>NUCLEOTIDE SEQUENCE</scope>
    <source>
        <strain evidence="2">VKM Ac-1321</strain>
    </source>
</reference>
<comment type="caution">
    <text evidence="2">The sequence shown here is derived from an EMBL/GenBank/DDBJ whole genome shotgun (WGS) entry which is preliminary data.</text>
</comment>
<dbReference type="InterPro" id="IPR016059">
    <property type="entry name" value="DNA_ligase_ATP-dep_CS"/>
</dbReference>
<evidence type="ECO:0000313" key="3">
    <source>
        <dbReference type="Proteomes" id="UP001143480"/>
    </source>
</evidence>
<dbReference type="RefSeq" id="WP_271189896.1">
    <property type="nucleotide sequence ID" value="NZ_BSFP01000065.1"/>
</dbReference>
<gene>
    <name evidence="2" type="ORF">GCM10017581_076620</name>
</gene>
<evidence type="ECO:0000313" key="2">
    <source>
        <dbReference type="EMBL" id="GLL05914.1"/>
    </source>
</evidence>
<protein>
    <recommendedName>
        <fullName evidence="1">ATP-dependent DNA ligase family profile domain-containing protein</fullName>
    </recommendedName>
</protein>
<dbReference type="Gene3D" id="3.30.1490.70">
    <property type="match status" value="1"/>
</dbReference>